<name>A0ABY3SNF3_9BACL</name>
<dbReference type="EMBL" id="CP090978">
    <property type="protein sequence ID" value="UJF35527.1"/>
    <property type="molecule type" value="Genomic_DNA"/>
</dbReference>
<dbReference type="PANTHER" id="PTHR36833">
    <property type="entry name" value="SLR0610 PROTEIN-RELATED"/>
    <property type="match status" value="1"/>
</dbReference>
<feature type="transmembrane region" description="Helical" evidence="1">
    <location>
        <begin position="149"/>
        <end position="171"/>
    </location>
</feature>
<feature type="transmembrane region" description="Helical" evidence="1">
    <location>
        <begin position="234"/>
        <end position="251"/>
    </location>
</feature>
<dbReference type="InterPro" id="IPR010390">
    <property type="entry name" value="ABC-2_transporter-like"/>
</dbReference>
<feature type="transmembrane region" description="Helical" evidence="1">
    <location>
        <begin position="66"/>
        <end position="89"/>
    </location>
</feature>
<feature type="transmembrane region" description="Helical" evidence="1">
    <location>
        <begin position="30"/>
        <end position="54"/>
    </location>
</feature>
<evidence type="ECO:0000313" key="2">
    <source>
        <dbReference type="EMBL" id="UJF35527.1"/>
    </source>
</evidence>
<keyword evidence="3" id="KW-1185">Reference proteome</keyword>
<keyword evidence="1" id="KW-1133">Transmembrane helix</keyword>
<keyword evidence="1" id="KW-0812">Transmembrane</keyword>
<evidence type="ECO:0000256" key="1">
    <source>
        <dbReference type="SAM" id="Phobius"/>
    </source>
</evidence>
<sequence length="267" mass="30435">MAKSLRKYIRVYYHLLKINLISQLEYRSNFFVGFIVESGFLFTKIMYLVVLYNVDVTINGYSPDHMMLYVGTFSIVTAFYTGFIMINFYEIPGHVKNGTLDMFITKPISTQFLVTLRKSNFALAMSNLIGGIVMVIIACSRIGGEIDAYNLIGYLALIICGIVMSYALFLLPQLLSFWVVETKALIGLADRAWDFNTMPMVIFPKWFQRIGTFILPIFAISNFPPMLLAGHMKIYLIIWAVASPFLFLYLVSKLWNIAIRSYTSASS</sequence>
<dbReference type="Pfam" id="PF06182">
    <property type="entry name" value="ABC2_membrane_6"/>
    <property type="match status" value="1"/>
</dbReference>
<dbReference type="Proteomes" id="UP001649230">
    <property type="component" value="Chromosome"/>
</dbReference>
<gene>
    <name evidence="2" type="ORF">L0M14_10740</name>
</gene>
<dbReference type="PANTHER" id="PTHR36833:SF2">
    <property type="entry name" value="SLR0610 PROTEIN"/>
    <property type="match status" value="1"/>
</dbReference>
<keyword evidence="1" id="KW-0472">Membrane</keyword>
<reference evidence="2 3" key="1">
    <citation type="journal article" date="2024" name="Int. J. Syst. Evol. Microbiol.">
        <title>Paenibacillus hexagrammi sp. nov., a novel bacterium isolated from the gut content of Hexagrammos agrammus.</title>
        <authorList>
            <person name="Jung H.K."/>
            <person name="Kim D.G."/>
            <person name="Zin H."/>
            <person name="Park J."/>
            <person name="Jung H."/>
            <person name="Kim Y.O."/>
            <person name="Kong H.J."/>
            <person name="Kim J.W."/>
            <person name="Kim Y.S."/>
        </authorList>
    </citation>
    <scope>NUCLEOTIDE SEQUENCE [LARGE SCALE GENOMIC DNA]</scope>
    <source>
        <strain evidence="2 3">YPD9-1</strain>
    </source>
</reference>
<protein>
    <submittedName>
        <fullName evidence="2">ABC-2 family transporter protein</fullName>
    </submittedName>
</protein>
<accession>A0ABY3SNF3</accession>
<feature type="transmembrane region" description="Helical" evidence="1">
    <location>
        <begin position="121"/>
        <end position="143"/>
    </location>
</feature>
<evidence type="ECO:0000313" key="3">
    <source>
        <dbReference type="Proteomes" id="UP001649230"/>
    </source>
</evidence>
<organism evidence="2 3">
    <name type="scientific">Paenibacillus hexagrammi</name>
    <dbReference type="NCBI Taxonomy" id="2908839"/>
    <lineage>
        <taxon>Bacteria</taxon>
        <taxon>Bacillati</taxon>
        <taxon>Bacillota</taxon>
        <taxon>Bacilli</taxon>
        <taxon>Bacillales</taxon>
        <taxon>Paenibacillaceae</taxon>
        <taxon>Paenibacillus</taxon>
    </lineage>
</organism>
<proteinExistence type="predicted"/>